<dbReference type="Pfam" id="PF20238">
    <property type="entry name" value="BIM1-like_dom"/>
    <property type="match status" value="1"/>
</dbReference>
<evidence type="ECO:0000256" key="4">
    <source>
        <dbReference type="ARBA" id="ARBA00022729"/>
    </source>
</evidence>
<comment type="subcellular location">
    <subcellularLocation>
        <location evidence="1">Cell membrane</location>
        <topology evidence="1">Lipid-anchor</topology>
        <topology evidence="1">GPI-anchor</topology>
    </subcellularLocation>
</comment>
<evidence type="ECO:0000313" key="11">
    <source>
        <dbReference type="Proteomes" id="UP000237438"/>
    </source>
</evidence>
<keyword evidence="5" id="KW-0472">Membrane</keyword>
<dbReference type="PANTHER" id="PTHR34992:SF1">
    <property type="entry name" value="COPPER ACQUISITION FACTOR BIM1-LIKE DOMAIN-CONTAINING PROTEIN"/>
    <property type="match status" value="1"/>
</dbReference>
<proteinExistence type="predicted"/>
<evidence type="ECO:0000256" key="8">
    <source>
        <dbReference type="SAM" id="SignalP"/>
    </source>
</evidence>
<dbReference type="InterPro" id="IPR046936">
    <property type="entry name" value="BIM1-like"/>
</dbReference>
<dbReference type="PANTHER" id="PTHR34992">
    <property type="entry name" value="HYPHAL ANASTAMOSIS-7 PROTEIN"/>
    <property type="match status" value="1"/>
</dbReference>
<keyword evidence="6" id="KW-0325">Glycoprotein</keyword>
<accession>A0A2S4PS68</accession>
<dbReference type="AlphaFoldDB" id="A0A2S4PS68"/>
<evidence type="ECO:0000256" key="5">
    <source>
        <dbReference type="ARBA" id="ARBA00023136"/>
    </source>
</evidence>
<evidence type="ECO:0000256" key="2">
    <source>
        <dbReference type="ARBA" id="ARBA00022475"/>
    </source>
</evidence>
<protein>
    <recommendedName>
        <fullName evidence="9">Copper acquisition factor BIM1-like domain-containing protein</fullName>
    </recommendedName>
</protein>
<feature type="chain" id="PRO_5015772158" description="Copper acquisition factor BIM1-like domain-containing protein" evidence="8">
    <location>
        <begin position="24"/>
        <end position="219"/>
    </location>
</feature>
<keyword evidence="2" id="KW-1003">Cell membrane</keyword>
<comment type="caution">
    <text evidence="10">The sequence shown here is derived from an EMBL/GenBank/DDBJ whole genome shotgun (WGS) entry which is preliminary data.</text>
</comment>
<dbReference type="EMBL" id="PEDP01000825">
    <property type="protein sequence ID" value="POS84877.1"/>
    <property type="molecule type" value="Genomic_DNA"/>
</dbReference>
<keyword evidence="3" id="KW-0336">GPI-anchor</keyword>
<evidence type="ECO:0000256" key="7">
    <source>
        <dbReference type="ARBA" id="ARBA00023288"/>
    </source>
</evidence>
<name>A0A2S4PS68_9PEZI</name>
<reference evidence="10 11" key="1">
    <citation type="submission" date="2017-10" db="EMBL/GenBank/DDBJ databases">
        <title>Development of genomic resources for the powdery mildew, Erysiphe pulchra.</title>
        <authorList>
            <person name="Wadl P.A."/>
            <person name="Mack B.M."/>
            <person name="Moore G."/>
            <person name="Beltz S.B."/>
        </authorList>
    </citation>
    <scope>NUCLEOTIDE SEQUENCE [LARGE SCALE GENOMIC DNA]</scope>
    <source>
        <strain evidence="10">Cflorida</strain>
    </source>
</reference>
<sequence length="219" mass="23610">MKAYSSLTHIASTLLALSTSTLAHFAVEYPVPRGYNEETLSQFPCGGMNEVSSQRTLYPITGGAIGIEVGHARTNIQVLIAFESEPTTKFTTVLRKTFTEIGLGKFCMTNVNMPEKLDIHEGTNATIQVITNSDDDGVGGYYSCSDITFGISAFDFDICKNSTGVSISPARINGNANETNPGDKSSQESAAIHNWNSDLFRLSFLLASSLIAALTIMNF</sequence>
<feature type="signal peptide" evidence="8">
    <location>
        <begin position="1"/>
        <end position="23"/>
    </location>
</feature>
<dbReference type="GO" id="GO:0005886">
    <property type="term" value="C:plasma membrane"/>
    <property type="evidence" value="ECO:0007669"/>
    <property type="project" value="UniProtKB-SubCell"/>
</dbReference>
<dbReference type="GO" id="GO:0098552">
    <property type="term" value="C:side of membrane"/>
    <property type="evidence" value="ECO:0007669"/>
    <property type="project" value="UniProtKB-KW"/>
</dbReference>
<gene>
    <name evidence="10" type="ORF">EPUL_005298</name>
</gene>
<feature type="domain" description="Copper acquisition factor BIM1-like" evidence="9">
    <location>
        <begin position="23"/>
        <end position="164"/>
    </location>
</feature>
<organism evidence="10 11">
    <name type="scientific">Erysiphe pulchra</name>
    <dbReference type="NCBI Taxonomy" id="225359"/>
    <lineage>
        <taxon>Eukaryota</taxon>
        <taxon>Fungi</taxon>
        <taxon>Dikarya</taxon>
        <taxon>Ascomycota</taxon>
        <taxon>Pezizomycotina</taxon>
        <taxon>Leotiomycetes</taxon>
        <taxon>Erysiphales</taxon>
        <taxon>Erysiphaceae</taxon>
        <taxon>Erysiphe</taxon>
    </lineage>
</organism>
<keyword evidence="11" id="KW-1185">Reference proteome</keyword>
<evidence type="ECO:0000256" key="6">
    <source>
        <dbReference type="ARBA" id="ARBA00023180"/>
    </source>
</evidence>
<evidence type="ECO:0000256" key="1">
    <source>
        <dbReference type="ARBA" id="ARBA00004609"/>
    </source>
</evidence>
<dbReference type="CDD" id="cd21176">
    <property type="entry name" value="LPMO_auxiliary-like"/>
    <property type="match status" value="1"/>
</dbReference>
<evidence type="ECO:0000256" key="3">
    <source>
        <dbReference type="ARBA" id="ARBA00022622"/>
    </source>
</evidence>
<keyword evidence="4 8" id="KW-0732">Signal</keyword>
<dbReference type="Proteomes" id="UP000237438">
    <property type="component" value="Unassembled WGS sequence"/>
</dbReference>
<dbReference type="OrthoDB" id="2146436at2759"/>
<evidence type="ECO:0000313" key="10">
    <source>
        <dbReference type="EMBL" id="POS84877.1"/>
    </source>
</evidence>
<keyword evidence="7" id="KW-0449">Lipoprotein</keyword>
<evidence type="ECO:0000259" key="9">
    <source>
        <dbReference type="Pfam" id="PF20238"/>
    </source>
</evidence>
<dbReference type="STRING" id="225359.A0A2S4PS68"/>
<dbReference type="InterPro" id="IPR046530">
    <property type="entry name" value="BIM1-like_dom"/>
</dbReference>